<evidence type="ECO:0000256" key="1">
    <source>
        <dbReference type="SAM" id="MobiDB-lite"/>
    </source>
</evidence>
<keyword evidence="4" id="KW-1185">Reference proteome</keyword>
<feature type="compositionally biased region" description="Low complexity" evidence="1">
    <location>
        <begin position="527"/>
        <end position="545"/>
    </location>
</feature>
<feature type="compositionally biased region" description="Low complexity" evidence="1">
    <location>
        <begin position="509"/>
        <end position="519"/>
    </location>
</feature>
<evidence type="ECO:0000259" key="2">
    <source>
        <dbReference type="Pfam" id="PF02309"/>
    </source>
</evidence>
<proteinExistence type="predicted"/>
<dbReference type="AlphaFoldDB" id="A0A8J4QAP1"/>
<organism evidence="3 4">
    <name type="scientific">Polysphondylium violaceum</name>
    <dbReference type="NCBI Taxonomy" id="133409"/>
    <lineage>
        <taxon>Eukaryota</taxon>
        <taxon>Amoebozoa</taxon>
        <taxon>Evosea</taxon>
        <taxon>Eumycetozoa</taxon>
        <taxon>Dictyostelia</taxon>
        <taxon>Dictyosteliales</taxon>
        <taxon>Dictyosteliaceae</taxon>
        <taxon>Polysphondylium</taxon>
    </lineage>
</organism>
<feature type="region of interest" description="Disordered" evidence="1">
    <location>
        <begin position="455"/>
        <end position="481"/>
    </location>
</feature>
<dbReference type="Pfam" id="PF02309">
    <property type="entry name" value="AUX_IAA"/>
    <property type="match status" value="1"/>
</dbReference>
<accession>A0A8J4QAP1</accession>
<gene>
    <name evidence="3" type="ORF">CYY_000637</name>
</gene>
<dbReference type="EMBL" id="AJWJ01000012">
    <property type="protein sequence ID" value="KAF2078086.1"/>
    <property type="molecule type" value="Genomic_DNA"/>
</dbReference>
<evidence type="ECO:0000313" key="3">
    <source>
        <dbReference type="EMBL" id="KAF2078086.1"/>
    </source>
</evidence>
<evidence type="ECO:0000313" key="4">
    <source>
        <dbReference type="Proteomes" id="UP000695562"/>
    </source>
</evidence>
<feature type="region of interest" description="Disordered" evidence="1">
    <location>
        <begin position="306"/>
        <end position="331"/>
    </location>
</feature>
<feature type="compositionally biased region" description="Low complexity" evidence="1">
    <location>
        <begin position="348"/>
        <end position="369"/>
    </location>
</feature>
<feature type="region of interest" description="Disordered" evidence="1">
    <location>
        <begin position="117"/>
        <end position="168"/>
    </location>
</feature>
<dbReference type="OrthoDB" id="21342at2759"/>
<feature type="region of interest" description="Disordered" evidence="1">
    <location>
        <begin position="347"/>
        <end position="371"/>
    </location>
</feature>
<dbReference type="Proteomes" id="UP000695562">
    <property type="component" value="Unassembled WGS sequence"/>
</dbReference>
<reference evidence="3" key="1">
    <citation type="submission" date="2020-01" db="EMBL/GenBank/DDBJ databases">
        <title>Development of genomics and gene disruption for Polysphondylium violaceum indicates a role for the polyketide synthase stlB in stalk morphogenesis.</title>
        <authorList>
            <person name="Narita B."/>
            <person name="Kawabe Y."/>
            <person name="Kin K."/>
            <person name="Saito T."/>
            <person name="Gibbs R."/>
            <person name="Kuspa A."/>
            <person name="Muzny D."/>
            <person name="Queller D."/>
            <person name="Richards S."/>
            <person name="Strassman J."/>
            <person name="Sucgang R."/>
            <person name="Worley K."/>
            <person name="Schaap P."/>
        </authorList>
    </citation>
    <scope>NUCLEOTIDE SEQUENCE</scope>
    <source>
        <strain evidence="3">QSvi11</strain>
    </source>
</reference>
<feature type="compositionally biased region" description="Low complexity" evidence="1">
    <location>
        <begin position="472"/>
        <end position="481"/>
    </location>
</feature>
<sequence>MESNNNNNNQMNNINNTNGPNNNVIREYWVKDCDIELAGSKEIVSIQYFCNTENEPIYFPDRSLAALFNVNLSTLRGRFNRLTKKFEGYRLLISEKSKTRLSNNHFINWGPIPSSINKNNNNNNSNHNNSQNSSPSNSAMNSPVLLSQQTPSSPGISSTSISNTSTSSSSSPLHGLVALNHVKLVNIALSEWIATNHERLGTNLSHIEENFRRSDIPFKRKGEIIYINITQQDDLLPPFINSNTYYPSYFPRQHNSSVPTTPDFDYQSHQLQLQHQQQHQLINSNFSLSNSTQFFNFSVKQIMPSTSNSSTGYTPNNNNNNFNNQSSLKKRNTISPDLLEEIYYRTQSNESNSSPNSTVPSSPNSLNSNEDYDYDFIEKKSNEINSNNKKRCNPFEQEETNSYQSIQLNNQSSPLHRQPSPPMFFQKLNLTDTENIPREQQLSPKKHGTNQFYLSKSQNSATPSPPSLSRENSFGNSNNFNQQLPSCPRVYDLIDVYSHQSTKLPFSLNNQNNNENTLNSPFYQSPNQMRNRQQQYQHQPQPSQQSKWIECSMEGKDEIVKVNLSNICSYEQLKYELSSLFKMMSYTIHYSSIRQQFNNDHQVLKSLSIDNFNQFIDVVEKIYLRPQNTTPEIRNLINS</sequence>
<protein>
    <recommendedName>
        <fullName evidence="2">AUX/IAA domain-containing protein</fullName>
    </recommendedName>
</protein>
<feature type="domain" description="AUX/IAA" evidence="2">
    <location>
        <begin position="530"/>
        <end position="603"/>
    </location>
</feature>
<name>A0A8J4QAP1_9MYCE</name>
<feature type="compositionally biased region" description="Low complexity" evidence="1">
    <location>
        <begin position="306"/>
        <end position="327"/>
    </location>
</feature>
<feature type="compositionally biased region" description="Polar residues" evidence="1">
    <location>
        <begin position="455"/>
        <end position="471"/>
    </location>
</feature>
<comment type="caution">
    <text evidence="3">The sequence shown here is derived from an EMBL/GenBank/DDBJ whole genome shotgun (WGS) entry which is preliminary data.</text>
</comment>
<dbReference type="InterPro" id="IPR033389">
    <property type="entry name" value="AUX/IAA_dom"/>
</dbReference>
<feature type="region of interest" description="Disordered" evidence="1">
    <location>
        <begin position="508"/>
        <end position="545"/>
    </location>
</feature>